<feature type="transmembrane region" description="Helical" evidence="7">
    <location>
        <begin position="721"/>
        <end position="742"/>
    </location>
</feature>
<dbReference type="PROSITE" id="PS50156">
    <property type="entry name" value="SSD"/>
    <property type="match status" value="1"/>
</dbReference>
<feature type="transmembrane region" description="Helical" evidence="7">
    <location>
        <begin position="588"/>
        <end position="610"/>
    </location>
</feature>
<dbReference type="PANTHER" id="PTHR46022:SF1">
    <property type="entry name" value="PROTEIN PATCHED"/>
    <property type="match status" value="1"/>
</dbReference>
<keyword evidence="5" id="KW-0325">Glycoprotein</keyword>
<evidence type="ECO:0000313" key="10">
    <source>
        <dbReference type="Proteomes" id="UP001497522"/>
    </source>
</evidence>
<keyword evidence="2 7" id="KW-0812">Transmembrane</keyword>
<feature type="transmembrane region" description="Helical" evidence="7">
    <location>
        <begin position="1007"/>
        <end position="1030"/>
    </location>
</feature>
<evidence type="ECO:0000259" key="8">
    <source>
        <dbReference type="PROSITE" id="PS50156"/>
    </source>
</evidence>
<dbReference type="Pfam" id="PF12349">
    <property type="entry name" value="Sterol-sensing"/>
    <property type="match status" value="1"/>
</dbReference>
<feature type="transmembrane region" description="Helical" evidence="7">
    <location>
        <begin position="480"/>
        <end position="499"/>
    </location>
</feature>
<evidence type="ECO:0000256" key="4">
    <source>
        <dbReference type="ARBA" id="ARBA00023136"/>
    </source>
</evidence>
<dbReference type="Gene3D" id="1.20.1640.10">
    <property type="entry name" value="Multidrug efflux transporter AcrB transmembrane domain"/>
    <property type="match status" value="2"/>
</dbReference>
<evidence type="ECO:0000256" key="6">
    <source>
        <dbReference type="SAM" id="MobiDB-lite"/>
    </source>
</evidence>
<feature type="transmembrane region" description="Helical" evidence="7">
    <location>
        <begin position="547"/>
        <end position="568"/>
    </location>
</feature>
<dbReference type="PANTHER" id="PTHR46022">
    <property type="entry name" value="PROTEIN PATCHED"/>
    <property type="match status" value="1"/>
</dbReference>
<keyword evidence="3 7" id="KW-1133">Transmembrane helix</keyword>
<evidence type="ECO:0000256" key="5">
    <source>
        <dbReference type="ARBA" id="ARBA00023180"/>
    </source>
</evidence>
<accession>A0ABP1ARZ2</accession>
<evidence type="ECO:0000256" key="1">
    <source>
        <dbReference type="ARBA" id="ARBA00004141"/>
    </source>
</evidence>
<feature type="transmembrane region" description="Helical" evidence="7">
    <location>
        <begin position="954"/>
        <end position="972"/>
    </location>
</feature>
<keyword evidence="10" id="KW-1185">Reference proteome</keyword>
<gene>
    <name evidence="9" type="ORF">CSSPJE1EN2_LOCUS8137</name>
</gene>
<evidence type="ECO:0000256" key="7">
    <source>
        <dbReference type="SAM" id="Phobius"/>
    </source>
</evidence>
<dbReference type="InterPro" id="IPR053958">
    <property type="entry name" value="HMGCR/SNAP/NPC1-like_SSD"/>
</dbReference>
<dbReference type="SUPFAM" id="SSF82866">
    <property type="entry name" value="Multidrug efflux transporter AcrB transmembrane domain"/>
    <property type="match status" value="2"/>
</dbReference>
<name>A0ABP1ARZ2_9BRYO</name>
<feature type="transmembrane region" description="Helical" evidence="7">
    <location>
        <begin position="622"/>
        <end position="646"/>
    </location>
</feature>
<feature type="transmembrane region" description="Helical" evidence="7">
    <location>
        <begin position="978"/>
        <end position="1000"/>
    </location>
</feature>
<keyword evidence="4 7" id="KW-0472">Membrane</keyword>
<dbReference type="Proteomes" id="UP001497522">
    <property type="component" value="Chromosome 15"/>
</dbReference>
<feature type="region of interest" description="Disordered" evidence="6">
    <location>
        <begin position="1132"/>
        <end position="1155"/>
    </location>
</feature>
<feature type="transmembrane region" description="Helical" evidence="7">
    <location>
        <begin position="1050"/>
        <end position="1068"/>
    </location>
</feature>
<evidence type="ECO:0000256" key="3">
    <source>
        <dbReference type="ARBA" id="ARBA00022989"/>
    </source>
</evidence>
<evidence type="ECO:0000256" key="2">
    <source>
        <dbReference type="ARBA" id="ARBA00022692"/>
    </source>
</evidence>
<dbReference type="InterPro" id="IPR000731">
    <property type="entry name" value="SSD"/>
</dbReference>
<evidence type="ECO:0000313" key="9">
    <source>
        <dbReference type="EMBL" id="CAK9865142.1"/>
    </source>
</evidence>
<sequence length="1155" mass="127924">MTSGCCSVDNSSSQIATGFRWVLGTYHVAMNELFSSYGSFVAHKPFLPMIIGLLLFGGLSVGLVRRKTETDLEKLWVEHDSRVVDERIFFNERFGGIPRKEFVTISSSSSPDGQLDLKKSMDALTFALDPIYSNLSMEHSVGNSTIILTNTDFCERPFVPTTLKPGTNPLVDKNWGSWGLQFLSTCSVMWAYEFKLNASYALPTGWGIDQLPCNKLTPMDCFKEGGDIDYPDALKELEKPLPDLHNLTSVTLIDLIVGFANLESSPVHCFSLLEANISALMAANNMSNATIPQILNDVDSVMKLAFTWGYRWRKSYSDMNSNAEILDHFNSAIEFGRHKSPNPADAQTVQCVMQKLPCCVAWFGVHIPLLTAFGGVQFDPSGKNITQIEAIRWGANNFHQDHPLFAEYIDQRLGTAVDPTEREALVKDWEEVMISHLLPLWDRAMNSSFAPNDTNADLQLDFGMWRSSEDIIADASKAPVWQLIVSMVLVSIYGFLAFVNFRDPVHSHAMLALTGMGVVAFAVIAGFGLTALCGISFSPLAGSVVPFLALGLGIDDVFVLVTILRNYLEDPQLKGRNGSWVPDVEMRLTVALAGPSVVLTTFSVLASFLISSVNPMPVSQWFCWQMGITAAIHTLGMLLIFVPFMALDARRTKAEVNDPVLWVIFGWHPKGWVKQEEKQSAQAMEEGPFDVSEMIFQENKGSSTLSRWVATYYGPLFESNVFKISVVIVFAAILASMAFLGFHKVSHGLNLSDVTLTGSYQNTFAKITEQKFLSYDLWIVTRDINLPQQQSNIIEIYQAIQNLTEWAPSQPGVFELSFLGNFYLWNNASIGIGWPLPANQTFYDYENIWSSFPLGLVSLPDIYCEDAVTLKPLSCFVDVNAPGYQPNPNFRIGASKAAMFAQNLGAAVGPNLAVMKTTRQTVDGINAKLGTNLAYMYGYTFLFFEQYLHSSHDLYMVVGLALVGVFVAVLIFQFSITISLLIAAVLLMVDLEVYGFIYIIGAKLNSLSLVNLGIVIGMASELTYLARSFLVVDGTRNHRVRKALEWTFEPLLQGFGTQFVATLPLLFLKYHAFRLYYFGMFTIMGVLAFLNGFVLLPVLLSWFGPPPLPHITNKNKCGGDEKKRVCQDSKDIAPVSPVHSGKSPMIPPPKAAAAV</sequence>
<feature type="compositionally biased region" description="Pro residues" evidence="6">
    <location>
        <begin position="1145"/>
        <end position="1155"/>
    </location>
</feature>
<feature type="transmembrane region" description="Helical" evidence="7">
    <location>
        <begin position="511"/>
        <end position="535"/>
    </location>
</feature>
<organism evidence="9 10">
    <name type="scientific">Sphagnum jensenii</name>
    <dbReference type="NCBI Taxonomy" id="128206"/>
    <lineage>
        <taxon>Eukaryota</taxon>
        <taxon>Viridiplantae</taxon>
        <taxon>Streptophyta</taxon>
        <taxon>Embryophyta</taxon>
        <taxon>Bryophyta</taxon>
        <taxon>Sphagnophytina</taxon>
        <taxon>Sphagnopsida</taxon>
        <taxon>Sphagnales</taxon>
        <taxon>Sphagnaceae</taxon>
        <taxon>Sphagnum</taxon>
    </lineage>
</organism>
<dbReference type="EMBL" id="OZ023716">
    <property type="protein sequence ID" value="CAK9865142.1"/>
    <property type="molecule type" value="Genomic_DNA"/>
</dbReference>
<proteinExistence type="predicted"/>
<protein>
    <recommendedName>
        <fullName evidence="8">SSD domain-containing protein</fullName>
    </recommendedName>
</protein>
<comment type="subcellular location">
    <subcellularLocation>
        <location evidence="1">Membrane</location>
        <topology evidence="1">Multi-pass membrane protein</topology>
    </subcellularLocation>
</comment>
<feature type="domain" description="SSD" evidence="8">
    <location>
        <begin position="479"/>
        <end position="647"/>
    </location>
</feature>
<feature type="transmembrane region" description="Helical" evidence="7">
    <location>
        <begin position="46"/>
        <end position="64"/>
    </location>
</feature>
<reference evidence="9" key="1">
    <citation type="submission" date="2024-03" db="EMBL/GenBank/DDBJ databases">
        <authorList>
            <consortium name="ELIXIR-Norway"/>
            <consortium name="Elixir Norway"/>
        </authorList>
    </citation>
    <scope>NUCLEOTIDE SEQUENCE</scope>
</reference>
<feature type="transmembrane region" description="Helical" evidence="7">
    <location>
        <begin position="1075"/>
        <end position="1100"/>
    </location>
</feature>